<keyword evidence="3" id="KW-1185">Reference proteome</keyword>
<dbReference type="Proteomes" id="UP000242317">
    <property type="component" value="Unassembled WGS sequence"/>
</dbReference>
<dbReference type="AlphaFoldDB" id="A0A1G6HAA9"/>
<organism evidence="2 3">
    <name type="scientific">Acinetobacter marinus</name>
    <dbReference type="NCBI Taxonomy" id="281375"/>
    <lineage>
        <taxon>Bacteria</taxon>
        <taxon>Pseudomonadati</taxon>
        <taxon>Pseudomonadota</taxon>
        <taxon>Gammaproteobacteria</taxon>
        <taxon>Moraxellales</taxon>
        <taxon>Moraxellaceae</taxon>
        <taxon>Acinetobacter</taxon>
    </lineage>
</organism>
<name>A0A1G6HAA9_9GAMM</name>
<evidence type="ECO:0000313" key="3">
    <source>
        <dbReference type="Proteomes" id="UP000242317"/>
    </source>
</evidence>
<accession>A0A1G6HAA9</accession>
<dbReference type="EMBL" id="FMYK01000002">
    <property type="protein sequence ID" value="SDB91212.1"/>
    <property type="molecule type" value="Genomic_DNA"/>
</dbReference>
<reference evidence="3" key="1">
    <citation type="submission" date="2016-09" db="EMBL/GenBank/DDBJ databases">
        <authorList>
            <person name="Varghese N."/>
            <person name="Submissions S."/>
        </authorList>
    </citation>
    <scope>NUCLEOTIDE SEQUENCE [LARGE SCALE GENOMIC DNA]</scope>
    <source>
        <strain evidence="3">ANC 3699</strain>
    </source>
</reference>
<gene>
    <name evidence="2" type="ORF">SAMN05421749_10223</name>
</gene>
<proteinExistence type="predicted"/>
<evidence type="ECO:0000256" key="1">
    <source>
        <dbReference type="SAM" id="MobiDB-lite"/>
    </source>
</evidence>
<evidence type="ECO:0000313" key="2">
    <source>
        <dbReference type="EMBL" id="SDB91212.1"/>
    </source>
</evidence>
<sequence length="320" mass="36159">MNKIGALVLLLVVAWLGKLSFDMYYVKADQLNTLSKSLNQQNQRVSALYDQLVLLQQFHEHGEPSVQAQDQIATNSQTQTKQNDSSTQTQSSTAPATSNNLHALNPTLASINASNFESQRLIQDRLNYVKDRLSLIQAMLQQQRISMALSQIQSLKQKLGQEQLLASSLNSTLIEALQRDQNSITQYLQQRSEHLAVLQQQLQKIETQLEPTALDQPSQKSSWSNWFNLQRVEQGKTAPNLQQRALHYKEMQLQILLAQQALYAGQNAFYRQQIDTLKKELNTYPDATSKSVLNSLNRLDRMALNPAPQLSAMTLLGETP</sequence>
<feature type="compositionally biased region" description="Low complexity" evidence="1">
    <location>
        <begin position="74"/>
        <end position="100"/>
    </location>
</feature>
<feature type="region of interest" description="Disordered" evidence="1">
    <location>
        <begin position="65"/>
        <end position="101"/>
    </location>
</feature>
<protein>
    <submittedName>
        <fullName evidence="2">Uncharacterized protein</fullName>
    </submittedName>
</protein>